<dbReference type="CDD" id="cd12265">
    <property type="entry name" value="RRM_SLT11"/>
    <property type="match status" value="1"/>
</dbReference>
<evidence type="ECO:0000256" key="3">
    <source>
        <dbReference type="ARBA" id="ARBA00019060"/>
    </source>
</evidence>
<reference evidence="13 14" key="1">
    <citation type="submission" date="2016-05" db="EMBL/GenBank/DDBJ databases">
        <title>Comparative genomics of biotechnologically important yeasts.</title>
        <authorList>
            <consortium name="DOE Joint Genome Institute"/>
            <person name="Riley R."/>
            <person name="Haridas S."/>
            <person name="Wolfe K.H."/>
            <person name="Lopes M.R."/>
            <person name="Hittinger C.T."/>
            <person name="Goker M."/>
            <person name="Salamov A."/>
            <person name="Wisecaver J."/>
            <person name="Long T.M."/>
            <person name="Aerts A.L."/>
            <person name="Barry K."/>
            <person name="Choi C."/>
            <person name="Clum A."/>
            <person name="Coughlan A.Y."/>
            <person name="Deshpande S."/>
            <person name="Douglass A.P."/>
            <person name="Hanson S.J."/>
            <person name="Klenk H.-P."/>
            <person name="LaButti K."/>
            <person name="Lapidus A."/>
            <person name="Lindquist E."/>
            <person name="Lipzen A."/>
            <person name="Meier-kolthoff J.P."/>
            <person name="Ohm R.A."/>
            <person name="Otillar R.P."/>
            <person name="Pangilinan J."/>
            <person name="Peng Y."/>
            <person name="Rokas A."/>
            <person name="Rosa C.A."/>
            <person name="Scheuner C."/>
            <person name="Sibirny A.A."/>
            <person name="Slot J.C."/>
            <person name="Stielow J.B."/>
            <person name="Sun H."/>
            <person name="Kurtzman C.P."/>
            <person name="Blackwell M."/>
            <person name="Grigoriev I.V."/>
            <person name="Jeffries T.W."/>
        </authorList>
    </citation>
    <scope>NUCLEOTIDE SEQUENCE [LARGE SCALE GENOMIC DNA]</scope>
    <source>
        <strain evidence="13 14">NRRL YB-4993</strain>
    </source>
</reference>
<evidence type="ECO:0000256" key="2">
    <source>
        <dbReference type="ARBA" id="ARBA00007781"/>
    </source>
</evidence>
<dbReference type="InterPro" id="IPR048995">
    <property type="entry name" value="STL11/RBM22-like_N"/>
</dbReference>
<organism evidence="13 14">
    <name type="scientific">Metschnikowia bicuspidata var. bicuspidata NRRL YB-4993</name>
    <dbReference type="NCBI Taxonomy" id="869754"/>
    <lineage>
        <taxon>Eukaryota</taxon>
        <taxon>Fungi</taxon>
        <taxon>Dikarya</taxon>
        <taxon>Ascomycota</taxon>
        <taxon>Saccharomycotina</taxon>
        <taxon>Pichiomycetes</taxon>
        <taxon>Metschnikowiaceae</taxon>
        <taxon>Metschnikowia</taxon>
    </lineage>
</organism>
<keyword evidence="14" id="KW-1185">Reference proteome</keyword>
<dbReference type="Pfam" id="PF21369">
    <property type="entry name" value="STL11_N"/>
    <property type="match status" value="1"/>
</dbReference>
<dbReference type="InterPro" id="IPR035979">
    <property type="entry name" value="RBD_domain_sf"/>
</dbReference>
<comment type="similarity">
    <text evidence="2">Belongs to the SLT11 family.</text>
</comment>
<sequence length="341" mass="37453">MSEVPVLCNQCLGLNGHVRMIRQLLGEQCKICTRPFTVFRWSLAGEHRQLKKTILCTTCAQARNCCQSCMVDIDHGIPLDIRDAALKMAGVENPYAVESLSRNSEVNAIMADKLEHQSKGIRANTEEKRENAKKILGALSSKLSGRSVSRPKQKELEVSNKDLSKTISKLPFGGSIDSPEDTTIKSFFVFGFSADTPQYSITSFFEKFGSLDLVTIIHQARCGYVSFAKRSSAEACAQHLKTNGHHKGSKTAALLLLDKKEPVRVSWGAPKNLGNSKEEQNKIAIVVNKVMKQLADKDVAGGRGGRRRDSAKSSSKCGTPLKVTGPTVKKSYKSMSEDFEI</sequence>
<dbReference type="STRING" id="869754.A0A1A0H4Z2"/>
<dbReference type="PANTHER" id="PTHR14089:SF6">
    <property type="entry name" value="PRE-MRNA-SPLICING FACTOR RBM22"/>
    <property type="match status" value="1"/>
</dbReference>
<keyword evidence="4" id="KW-0507">mRNA processing</keyword>
<dbReference type="AlphaFoldDB" id="A0A1A0H4Z2"/>
<dbReference type="PROSITE" id="PS50102">
    <property type="entry name" value="RRM"/>
    <property type="match status" value="1"/>
</dbReference>
<dbReference type="GO" id="GO:0006397">
    <property type="term" value="P:mRNA processing"/>
    <property type="evidence" value="ECO:0007669"/>
    <property type="project" value="UniProtKB-KW"/>
</dbReference>
<comment type="caution">
    <text evidence="13">The sequence shown here is derived from an EMBL/GenBank/DDBJ whole genome shotgun (WGS) entry which is preliminary data.</text>
</comment>
<evidence type="ECO:0000259" key="12">
    <source>
        <dbReference type="PROSITE" id="PS50102"/>
    </source>
</evidence>
<dbReference type="InterPro" id="IPR039171">
    <property type="entry name" value="Cwc2/Slt11"/>
</dbReference>
<dbReference type="GO" id="GO:0036002">
    <property type="term" value="F:pre-mRNA binding"/>
    <property type="evidence" value="ECO:0007669"/>
    <property type="project" value="TreeGrafter"/>
</dbReference>
<comment type="function">
    <text evidence="9">Involved in pre-mRNA splicing. Facilitates the cooperative formation of U2/U6 helix II in association with stem II in the spliceosome. Binds to RNA.</text>
</comment>
<gene>
    <name evidence="13" type="ORF">METBIDRAFT_47483</name>
</gene>
<evidence type="ECO:0000256" key="6">
    <source>
        <dbReference type="ARBA" id="ARBA00022884"/>
    </source>
</evidence>
<dbReference type="OrthoDB" id="10259600at2759"/>
<feature type="domain" description="RRM" evidence="12">
    <location>
        <begin position="185"/>
        <end position="270"/>
    </location>
</feature>
<dbReference type="GO" id="GO:0071006">
    <property type="term" value="C:U2-type catalytic step 1 spliceosome"/>
    <property type="evidence" value="ECO:0007669"/>
    <property type="project" value="TreeGrafter"/>
</dbReference>
<evidence type="ECO:0000256" key="9">
    <source>
        <dbReference type="ARBA" id="ARBA00025609"/>
    </source>
</evidence>
<dbReference type="RefSeq" id="XP_018709528.1">
    <property type="nucleotide sequence ID" value="XM_018858172.1"/>
</dbReference>
<proteinExistence type="inferred from homology"/>
<dbReference type="GO" id="GO:0000974">
    <property type="term" value="C:Prp19 complex"/>
    <property type="evidence" value="ECO:0007669"/>
    <property type="project" value="TreeGrafter"/>
</dbReference>
<dbReference type="GO" id="GO:0071007">
    <property type="term" value="C:U2-type catalytic step 2 spliceosome"/>
    <property type="evidence" value="ECO:0007669"/>
    <property type="project" value="TreeGrafter"/>
</dbReference>
<dbReference type="SUPFAM" id="SSF54928">
    <property type="entry name" value="RNA-binding domain, RBD"/>
    <property type="match status" value="1"/>
</dbReference>
<evidence type="ECO:0000256" key="8">
    <source>
        <dbReference type="ARBA" id="ARBA00023242"/>
    </source>
</evidence>
<name>A0A1A0H4Z2_9ASCO</name>
<dbReference type="GO" id="GO:0017070">
    <property type="term" value="F:U6 snRNA binding"/>
    <property type="evidence" value="ECO:0007669"/>
    <property type="project" value="TreeGrafter"/>
</dbReference>
<keyword evidence="7" id="KW-0508">mRNA splicing</keyword>
<evidence type="ECO:0000256" key="7">
    <source>
        <dbReference type="ARBA" id="ARBA00023187"/>
    </source>
</evidence>
<dbReference type="InterPro" id="IPR034356">
    <property type="entry name" value="Slt11_RRM"/>
</dbReference>
<dbReference type="Proteomes" id="UP000092555">
    <property type="component" value="Unassembled WGS sequence"/>
</dbReference>
<dbReference type="GeneID" id="30031148"/>
<evidence type="ECO:0000256" key="4">
    <source>
        <dbReference type="ARBA" id="ARBA00022664"/>
    </source>
</evidence>
<dbReference type="InterPro" id="IPR000504">
    <property type="entry name" value="RRM_dom"/>
</dbReference>
<evidence type="ECO:0000313" key="14">
    <source>
        <dbReference type="Proteomes" id="UP000092555"/>
    </source>
</evidence>
<evidence type="ECO:0000256" key="11">
    <source>
        <dbReference type="SAM" id="MobiDB-lite"/>
    </source>
</evidence>
<dbReference type="Pfam" id="PF00076">
    <property type="entry name" value="RRM_1"/>
    <property type="match status" value="1"/>
</dbReference>
<accession>A0A1A0H4Z2</accession>
<evidence type="ECO:0000256" key="10">
    <source>
        <dbReference type="PROSITE-ProRule" id="PRU00176"/>
    </source>
</evidence>
<dbReference type="PANTHER" id="PTHR14089">
    <property type="entry name" value="PRE-MRNA-SPLICING FACTOR RBM22"/>
    <property type="match status" value="1"/>
</dbReference>
<comment type="subcellular location">
    <subcellularLocation>
        <location evidence="1">Nucleus</location>
    </subcellularLocation>
</comment>
<evidence type="ECO:0000256" key="1">
    <source>
        <dbReference type="ARBA" id="ARBA00004123"/>
    </source>
</evidence>
<dbReference type="EMBL" id="LXTC01000008">
    <property type="protein sequence ID" value="OBA18993.1"/>
    <property type="molecule type" value="Genomic_DNA"/>
</dbReference>
<dbReference type="InterPro" id="IPR012677">
    <property type="entry name" value="Nucleotide-bd_a/b_plait_sf"/>
</dbReference>
<keyword evidence="8" id="KW-0539">Nucleus</keyword>
<dbReference type="GO" id="GO:0008380">
    <property type="term" value="P:RNA splicing"/>
    <property type="evidence" value="ECO:0007669"/>
    <property type="project" value="UniProtKB-KW"/>
</dbReference>
<keyword evidence="5" id="KW-0747">Spliceosome</keyword>
<dbReference type="Gene3D" id="3.30.70.330">
    <property type="match status" value="1"/>
</dbReference>
<evidence type="ECO:0000313" key="13">
    <source>
        <dbReference type="EMBL" id="OBA18993.1"/>
    </source>
</evidence>
<protein>
    <recommendedName>
        <fullName evidence="3">Pre-mRNA-splicing factor SLT11</fullName>
    </recommendedName>
</protein>
<evidence type="ECO:0000256" key="5">
    <source>
        <dbReference type="ARBA" id="ARBA00022728"/>
    </source>
</evidence>
<keyword evidence="6 10" id="KW-0694">RNA-binding</keyword>
<feature type="region of interest" description="Disordered" evidence="11">
    <location>
        <begin position="297"/>
        <end position="341"/>
    </location>
</feature>